<dbReference type="EMBL" id="JBHEZZ010000004">
    <property type="protein sequence ID" value="MFC1401702.1"/>
    <property type="molecule type" value="Genomic_DNA"/>
</dbReference>
<comment type="caution">
    <text evidence="2">The sequence shown here is derived from an EMBL/GenBank/DDBJ whole genome shotgun (WGS) entry which is preliminary data.</text>
</comment>
<dbReference type="Proteomes" id="UP001592528">
    <property type="component" value="Unassembled WGS sequence"/>
</dbReference>
<keyword evidence="3" id="KW-1185">Reference proteome</keyword>
<gene>
    <name evidence="2" type="ORF">ACEZDJ_10415</name>
</gene>
<protein>
    <recommendedName>
        <fullName evidence="4">DUF3073 domain-containing protein</fullName>
    </recommendedName>
</protein>
<evidence type="ECO:0000313" key="2">
    <source>
        <dbReference type="EMBL" id="MFC1401702.1"/>
    </source>
</evidence>
<accession>A0ABV6UJT7</accession>
<dbReference type="RefSeq" id="WP_157624025.1">
    <property type="nucleotide sequence ID" value="NZ_JBHEZZ010000004.1"/>
</dbReference>
<evidence type="ECO:0000256" key="1">
    <source>
        <dbReference type="SAM" id="MobiDB-lite"/>
    </source>
</evidence>
<reference evidence="2 3" key="1">
    <citation type="submission" date="2024-09" db="EMBL/GenBank/DDBJ databases">
        <authorList>
            <person name="Lee S.D."/>
        </authorList>
    </citation>
    <scope>NUCLEOTIDE SEQUENCE [LARGE SCALE GENOMIC DNA]</scope>
    <source>
        <strain evidence="2 3">N1-5</strain>
    </source>
</reference>
<organism evidence="2 3">
    <name type="scientific">Streptacidiphilus cavernicola</name>
    <dbReference type="NCBI Taxonomy" id="3342716"/>
    <lineage>
        <taxon>Bacteria</taxon>
        <taxon>Bacillati</taxon>
        <taxon>Actinomycetota</taxon>
        <taxon>Actinomycetes</taxon>
        <taxon>Kitasatosporales</taxon>
        <taxon>Streptomycetaceae</taxon>
        <taxon>Streptacidiphilus</taxon>
    </lineage>
</organism>
<name>A0ABV6UJT7_9ACTN</name>
<proteinExistence type="predicted"/>
<evidence type="ECO:0008006" key="4">
    <source>
        <dbReference type="Google" id="ProtNLM"/>
    </source>
</evidence>
<sequence length="57" mass="6494">MSKVKNRERKQQKALATAARPGQYAQDPALENTEPMLMPSSMPQPVARKKEKRYGHN</sequence>
<evidence type="ECO:0000313" key="3">
    <source>
        <dbReference type="Proteomes" id="UP001592528"/>
    </source>
</evidence>
<feature type="region of interest" description="Disordered" evidence="1">
    <location>
        <begin position="1"/>
        <end position="57"/>
    </location>
</feature>
<feature type="compositionally biased region" description="Basic residues" evidence="1">
    <location>
        <begin position="1"/>
        <end position="12"/>
    </location>
</feature>
<feature type="compositionally biased region" description="Basic residues" evidence="1">
    <location>
        <begin position="47"/>
        <end position="57"/>
    </location>
</feature>